<evidence type="ECO:0000256" key="6">
    <source>
        <dbReference type="SAM" id="Phobius"/>
    </source>
</evidence>
<evidence type="ECO:0000256" key="1">
    <source>
        <dbReference type="ARBA" id="ARBA00004651"/>
    </source>
</evidence>
<evidence type="ECO:0000313" key="8">
    <source>
        <dbReference type="Proteomes" id="UP000193588"/>
    </source>
</evidence>
<protein>
    <submittedName>
        <fullName evidence="7">Uncharacterized protein</fullName>
    </submittedName>
</protein>
<dbReference type="AlphaFoldDB" id="A0A1X4JP06"/>
<sequence length="472" mass="52261">MDKRITKLLGNTSIFAIGSLSSKLLVFLLLPIYTNVLTTSQYGEIDLFTTSLAICIPLLSLSIFDAVFRWLLDKEADKVKIISSGFVVSSLSIFIAAAAILIGMFANLPELIIFSVASVLSVFQSLMMNIARGFEKVQLYVSAGLINTFSSALITILGLLFFKMGQLSYYLGIIAGLMISIVILAFKLKIWQYIKFNLDSIRVCRNLLMYSVPLIPNAISWWLTTSVNRYFIIMFLGINANGLFSVSTKIPAIMTMIFSVFSQAWQISSVQNYESQDKSAFYSTVLNRMTSLQLSLATAILALMPIISRTFIGEDFYSSWKYVPLLLLSVIFSNLSSFVGTTYIAAKSTMGLLKTTMIGGVLNIALNLIFVPIIGIYGACLGGVIAFLSMFLIRVKNTSAFVNLSVDWWMIARHLVCVAISSAILYISNNNLAALGGNLLVFMLAVYLDKQNWLPMYSNAKTLLVRRLVPDK</sequence>
<organism evidence="7 8">
    <name type="scientific">Weissella cibaria</name>
    <dbReference type="NCBI Taxonomy" id="137591"/>
    <lineage>
        <taxon>Bacteria</taxon>
        <taxon>Bacillati</taxon>
        <taxon>Bacillota</taxon>
        <taxon>Bacilli</taxon>
        <taxon>Lactobacillales</taxon>
        <taxon>Lactobacillaceae</taxon>
        <taxon>Weissella</taxon>
    </lineage>
</organism>
<dbReference type="PANTHER" id="PTHR30250">
    <property type="entry name" value="PST FAMILY PREDICTED COLANIC ACID TRANSPORTER"/>
    <property type="match status" value="1"/>
</dbReference>
<feature type="transmembrane region" description="Helical" evidence="6">
    <location>
        <begin position="167"/>
        <end position="186"/>
    </location>
</feature>
<keyword evidence="2" id="KW-1003">Cell membrane</keyword>
<proteinExistence type="predicted"/>
<feature type="transmembrane region" description="Helical" evidence="6">
    <location>
        <begin position="432"/>
        <end position="448"/>
    </location>
</feature>
<dbReference type="PANTHER" id="PTHR30250:SF11">
    <property type="entry name" value="O-ANTIGEN TRANSPORTER-RELATED"/>
    <property type="match status" value="1"/>
</dbReference>
<evidence type="ECO:0000256" key="5">
    <source>
        <dbReference type="ARBA" id="ARBA00023136"/>
    </source>
</evidence>
<keyword evidence="5 6" id="KW-0472">Membrane</keyword>
<keyword evidence="4 6" id="KW-1133">Transmembrane helix</keyword>
<evidence type="ECO:0000256" key="2">
    <source>
        <dbReference type="ARBA" id="ARBA00022475"/>
    </source>
</evidence>
<comment type="caution">
    <text evidence="7">The sequence shown here is derived from an EMBL/GenBank/DDBJ whole genome shotgun (WGS) entry which is preliminary data.</text>
</comment>
<feature type="transmembrane region" description="Helical" evidence="6">
    <location>
        <begin position="12"/>
        <end position="33"/>
    </location>
</feature>
<feature type="transmembrane region" description="Helical" evidence="6">
    <location>
        <begin position="324"/>
        <end position="344"/>
    </location>
</feature>
<evidence type="ECO:0000256" key="4">
    <source>
        <dbReference type="ARBA" id="ARBA00022989"/>
    </source>
</evidence>
<feature type="transmembrane region" description="Helical" evidence="6">
    <location>
        <begin position="291"/>
        <end position="312"/>
    </location>
</feature>
<feature type="transmembrane region" description="Helical" evidence="6">
    <location>
        <begin position="364"/>
        <end position="393"/>
    </location>
</feature>
<feature type="transmembrane region" description="Helical" evidence="6">
    <location>
        <begin position="207"/>
        <end position="224"/>
    </location>
</feature>
<dbReference type="Proteomes" id="UP000193588">
    <property type="component" value="Unassembled WGS sequence"/>
</dbReference>
<feature type="transmembrane region" description="Helical" evidence="6">
    <location>
        <begin position="230"/>
        <end position="246"/>
    </location>
</feature>
<name>A0A1X4JP06_9LACO</name>
<dbReference type="RefSeq" id="WP_085637344.1">
    <property type="nucleotide sequence ID" value="NZ_JARXOD010000002.1"/>
</dbReference>
<dbReference type="Pfam" id="PF01943">
    <property type="entry name" value="Polysacc_synt"/>
    <property type="match status" value="1"/>
</dbReference>
<gene>
    <name evidence="7" type="ORF">B9D04_01750</name>
</gene>
<comment type="subcellular location">
    <subcellularLocation>
        <location evidence="1">Cell membrane</location>
        <topology evidence="1">Multi-pass membrane protein</topology>
    </subcellularLocation>
</comment>
<keyword evidence="3 6" id="KW-0812">Transmembrane</keyword>
<dbReference type="InterPro" id="IPR050833">
    <property type="entry name" value="Poly_Biosynth_Transport"/>
</dbReference>
<evidence type="ECO:0000256" key="3">
    <source>
        <dbReference type="ARBA" id="ARBA00022692"/>
    </source>
</evidence>
<dbReference type="GO" id="GO:0005886">
    <property type="term" value="C:plasma membrane"/>
    <property type="evidence" value="ECO:0007669"/>
    <property type="project" value="UniProtKB-SubCell"/>
</dbReference>
<dbReference type="EMBL" id="NDXJ01000002">
    <property type="protein sequence ID" value="OSP90502.1"/>
    <property type="molecule type" value="Genomic_DNA"/>
</dbReference>
<accession>A0A1X4JP06</accession>
<feature type="transmembrane region" description="Helical" evidence="6">
    <location>
        <begin position="45"/>
        <end position="72"/>
    </location>
</feature>
<feature type="transmembrane region" description="Helical" evidence="6">
    <location>
        <begin position="111"/>
        <end position="127"/>
    </location>
</feature>
<feature type="transmembrane region" description="Helical" evidence="6">
    <location>
        <begin position="139"/>
        <end position="161"/>
    </location>
</feature>
<dbReference type="InterPro" id="IPR002797">
    <property type="entry name" value="Polysacc_synth"/>
</dbReference>
<evidence type="ECO:0000313" key="7">
    <source>
        <dbReference type="EMBL" id="OSP90502.1"/>
    </source>
</evidence>
<feature type="transmembrane region" description="Helical" evidence="6">
    <location>
        <begin position="84"/>
        <end position="105"/>
    </location>
</feature>
<feature type="transmembrane region" description="Helical" evidence="6">
    <location>
        <begin position="405"/>
        <end position="426"/>
    </location>
</feature>
<reference evidence="7 8" key="1">
    <citation type="submission" date="2017-04" db="EMBL/GenBank/DDBJ databases">
        <title>The genome sequence of Weissella cibaria isolated from wild Drosophila.</title>
        <authorList>
            <person name="Ricks N.J."/>
            <person name="Carroll C."/>
            <person name="Walters A."/>
            <person name="Newell P.D."/>
            <person name="Chaston J.M."/>
        </authorList>
    </citation>
    <scope>NUCLEOTIDE SEQUENCE [LARGE SCALE GENOMIC DNA]</scope>
    <source>
        <strain evidence="7 8">DmW_103</strain>
    </source>
</reference>